<sequence length="178" mass="19551">MDLYSPCSPLGMTSSPDYTKFPLALLLLVVLGYVLVGWYLSAYPWMWSAYASFFAAILTVFLVGGTSSLLRSRQSNPRNIFSSLMMRVGTPSLFTVLVLSTAVTLAIIAFRVFSVIAILIGTEILVRIEMKAAGYKNWQIMLGLIQMAILGVFIGWSIGHYLPSSPEQSLSLLVLNPC</sequence>
<name>Q8DH25_THEVB</name>
<keyword evidence="1" id="KW-1133">Transmembrane helix</keyword>
<dbReference type="KEGG" id="tel:tlr2135"/>
<dbReference type="AlphaFoldDB" id="Q8DH25"/>
<evidence type="ECO:0000256" key="1">
    <source>
        <dbReference type="SAM" id="Phobius"/>
    </source>
</evidence>
<feature type="transmembrane region" description="Helical" evidence="1">
    <location>
        <begin position="91"/>
        <end position="120"/>
    </location>
</feature>
<gene>
    <name evidence="2" type="ordered locus">tlr2135</name>
</gene>
<feature type="transmembrane region" description="Helical" evidence="1">
    <location>
        <begin position="47"/>
        <end position="70"/>
    </location>
</feature>
<dbReference type="EnsemblBacteria" id="BAC09687">
    <property type="protein sequence ID" value="BAC09687"/>
    <property type="gene ID" value="BAC09687"/>
</dbReference>
<feature type="transmembrane region" description="Helical" evidence="1">
    <location>
        <begin position="21"/>
        <end position="41"/>
    </location>
</feature>
<organism evidence="2 3">
    <name type="scientific">Thermosynechococcus vestitus (strain NIES-2133 / IAM M-273 / BP-1)</name>
    <dbReference type="NCBI Taxonomy" id="197221"/>
    <lineage>
        <taxon>Bacteria</taxon>
        <taxon>Bacillati</taxon>
        <taxon>Cyanobacteriota</taxon>
        <taxon>Cyanophyceae</taxon>
        <taxon>Acaryochloridales</taxon>
        <taxon>Thermosynechococcaceae</taxon>
        <taxon>Thermosynechococcus</taxon>
    </lineage>
</organism>
<keyword evidence="1" id="KW-0472">Membrane</keyword>
<evidence type="ECO:0000313" key="2">
    <source>
        <dbReference type="EMBL" id="BAC09687.1"/>
    </source>
</evidence>
<dbReference type="EMBL" id="BA000039">
    <property type="protein sequence ID" value="BAC09687.1"/>
    <property type="molecule type" value="Genomic_DNA"/>
</dbReference>
<dbReference type="eggNOG" id="ENOG5033NAE">
    <property type="taxonomic scope" value="Bacteria"/>
</dbReference>
<keyword evidence="3" id="KW-1185">Reference proteome</keyword>
<protein>
    <submittedName>
        <fullName evidence="2">Tlr2135 protein</fullName>
    </submittedName>
</protein>
<dbReference type="STRING" id="197221.gene:10748746"/>
<reference evidence="2 3" key="1">
    <citation type="journal article" date="2002" name="DNA Res.">
        <title>Complete genome structure of the thermophilic cyanobacterium Thermosynechococcus elongatus BP-1.</title>
        <authorList>
            <person name="Nakamura Y."/>
            <person name="Kaneko T."/>
            <person name="Sato S."/>
            <person name="Ikeuchi M."/>
            <person name="Katoh H."/>
            <person name="Sasamoto S."/>
            <person name="Watanabe A."/>
            <person name="Iriguchi M."/>
            <person name="Kawashima K."/>
            <person name="Kimura T."/>
            <person name="Kishida Y."/>
            <person name="Kiyokawa C."/>
            <person name="Kohara M."/>
            <person name="Matsumoto M."/>
            <person name="Matsuno A."/>
            <person name="Nakazaki N."/>
            <person name="Shimpo S."/>
            <person name="Sugimoto M."/>
            <person name="Takeuchi C."/>
            <person name="Yamada M."/>
            <person name="Tabata S."/>
        </authorList>
    </citation>
    <scope>NUCLEOTIDE SEQUENCE [LARGE SCALE GENOMIC DNA]</scope>
    <source>
        <strain evidence="3">IAM M-273 / NIES-2133 / BP-1</strain>
    </source>
</reference>
<dbReference type="Proteomes" id="UP000000440">
    <property type="component" value="Chromosome"/>
</dbReference>
<feature type="transmembrane region" description="Helical" evidence="1">
    <location>
        <begin position="140"/>
        <end position="162"/>
    </location>
</feature>
<keyword evidence="1" id="KW-0812">Transmembrane</keyword>
<accession>Q8DH25</accession>
<proteinExistence type="predicted"/>
<evidence type="ECO:0000313" key="3">
    <source>
        <dbReference type="Proteomes" id="UP000000440"/>
    </source>
</evidence>